<evidence type="ECO:0000256" key="1">
    <source>
        <dbReference type="ARBA" id="ARBA00008535"/>
    </source>
</evidence>
<proteinExistence type="inferred from homology"/>
<evidence type="ECO:0000259" key="4">
    <source>
        <dbReference type="PROSITE" id="PS51720"/>
    </source>
</evidence>
<dbReference type="OrthoDB" id="431287at2759"/>
<dbReference type="InterPro" id="IPR027417">
    <property type="entry name" value="P-loop_NTPase"/>
</dbReference>
<dbReference type="PANTHER" id="PTHR10903:SF184">
    <property type="entry name" value="GTP-BINDING PROTEIN A"/>
    <property type="match status" value="1"/>
</dbReference>
<dbReference type="InterPro" id="IPR045058">
    <property type="entry name" value="GIMA/IAN/Toc"/>
</dbReference>
<dbReference type="SUPFAM" id="SSF52540">
    <property type="entry name" value="P-loop containing nucleoside triphosphate hydrolases"/>
    <property type="match status" value="1"/>
</dbReference>
<dbReference type="GO" id="GO:0005525">
    <property type="term" value="F:GTP binding"/>
    <property type="evidence" value="ECO:0007669"/>
    <property type="project" value="UniProtKB-KW"/>
</dbReference>
<dbReference type="PANTHER" id="PTHR10903">
    <property type="entry name" value="GTPASE, IMAP FAMILY MEMBER-RELATED"/>
    <property type="match status" value="1"/>
</dbReference>
<dbReference type="Pfam" id="PF04548">
    <property type="entry name" value="AIG1"/>
    <property type="match status" value="1"/>
</dbReference>
<name>A0A8S3UDZ5_MYTED</name>
<comment type="similarity">
    <text evidence="1">Belongs to the TRAFAC class TrmE-Era-EngA-EngB-Septin-like GTPase superfamily. AIG1/Toc34/Toc159-like paraseptin GTPase family. IAN subfamily.</text>
</comment>
<feature type="domain" description="AIG1-type G" evidence="4">
    <location>
        <begin position="3"/>
        <end position="192"/>
    </location>
</feature>
<gene>
    <name evidence="5" type="ORF">MEDL_56243</name>
</gene>
<dbReference type="InterPro" id="IPR006703">
    <property type="entry name" value="G_AIG1"/>
</dbReference>
<keyword evidence="2" id="KW-0547">Nucleotide-binding</keyword>
<protein>
    <recommendedName>
        <fullName evidence="4">AIG1-type G domain-containing protein</fullName>
    </recommendedName>
</protein>
<dbReference type="AlphaFoldDB" id="A0A8S3UDZ5"/>
<sequence length="192" mass="21782">MKQDTLRVLLLGKAGSGKSSLGDNLLGEKRFSKFRNLKDWIDRPESRSVQAQNSRFGRHINIVDTPGIFNTGHTDLQVANAIRKCILLTKPGPHAIILNRYIMLDTKGTDVENATKALIFGIEQMVKDNQNGFYPCEHVIGSNTSQLRAERIGADENRCQKKRKNGRQLTRSFLQKILRERVLALNQKQTLR</sequence>
<keyword evidence="3" id="KW-0342">GTP-binding</keyword>
<dbReference type="Proteomes" id="UP000683360">
    <property type="component" value="Unassembled WGS sequence"/>
</dbReference>
<evidence type="ECO:0000313" key="6">
    <source>
        <dbReference type="Proteomes" id="UP000683360"/>
    </source>
</evidence>
<dbReference type="Gene3D" id="3.40.50.300">
    <property type="entry name" value="P-loop containing nucleotide triphosphate hydrolases"/>
    <property type="match status" value="1"/>
</dbReference>
<evidence type="ECO:0000256" key="2">
    <source>
        <dbReference type="ARBA" id="ARBA00022741"/>
    </source>
</evidence>
<evidence type="ECO:0000256" key="3">
    <source>
        <dbReference type="ARBA" id="ARBA00023134"/>
    </source>
</evidence>
<comment type="caution">
    <text evidence="5">The sequence shown here is derived from an EMBL/GenBank/DDBJ whole genome shotgun (WGS) entry which is preliminary data.</text>
</comment>
<evidence type="ECO:0000313" key="5">
    <source>
        <dbReference type="EMBL" id="CAG2244136.1"/>
    </source>
</evidence>
<organism evidence="5 6">
    <name type="scientific">Mytilus edulis</name>
    <name type="common">Blue mussel</name>
    <dbReference type="NCBI Taxonomy" id="6550"/>
    <lineage>
        <taxon>Eukaryota</taxon>
        <taxon>Metazoa</taxon>
        <taxon>Spiralia</taxon>
        <taxon>Lophotrochozoa</taxon>
        <taxon>Mollusca</taxon>
        <taxon>Bivalvia</taxon>
        <taxon>Autobranchia</taxon>
        <taxon>Pteriomorphia</taxon>
        <taxon>Mytilida</taxon>
        <taxon>Mytiloidea</taxon>
        <taxon>Mytilidae</taxon>
        <taxon>Mytilinae</taxon>
        <taxon>Mytilus</taxon>
    </lineage>
</organism>
<dbReference type="EMBL" id="CAJPWZ010002729">
    <property type="protein sequence ID" value="CAG2244136.1"/>
    <property type="molecule type" value="Genomic_DNA"/>
</dbReference>
<dbReference type="PROSITE" id="PS51720">
    <property type="entry name" value="G_AIG1"/>
    <property type="match status" value="1"/>
</dbReference>
<keyword evidence="6" id="KW-1185">Reference proteome</keyword>
<accession>A0A8S3UDZ5</accession>
<reference evidence="5" key="1">
    <citation type="submission" date="2021-03" db="EMBL/GenBank/DDBJ databases">
        <authorList>
            <person name="Bekaert M."/>
        </authorList>
    </citation>
    <scope>NUCLEOTIDE SEQUENCE</scope>
</reference>